<reference evidence="1 2" key="1">
    <citation type="journal article" date="2018" name="Sci. Rep.">
        <title>Genomic signatures of local adaptation to the degree of environmental predictability in rotifers.</title>
        <authorList>
            <person name="Franch-Gras L."/>
            <person name="Hahn C."/>
            <person name="Garcia-Roger E.M."/>
            <person name="Carmona M.J."/>
            <person name="Serra M."/>
            <person name="Gomez A."/>
        </authorList>
    </citation>
    <scope>NUCLEOTIDE SEQUENCE [LARGE SCALE GENOMIC DNA]</scope>
    <source>
        <strain evidence="1">HYR1</strain>
    </source>
</reference>
<accession>A0A3M7S396</accession>
<proteinExistence type="predicted"/>
<protein>
    <submittedName>
        <fullName evidence="1">Uncharacterized protein</fullName>
    </submittedName>
</protein>
<dbReference type="AlphaFoldDB" id="A0A3M7S396"/>
<keyword evidence="2" id="KW-1185">Reference proteome</keyword>
<dbReference type="EMBL" id="REGN01002122">
    <property type="protein sequence ID" value="RNA30129.1"/>
    <property type="molecule type" value="Genomic_DNA"/>
</dbReference>
<evidence type="ECO:0000313" key="2">
    <source>
        <dbReference type="Proteomes" id="UP000276133"/>
    </source>
</evidence>
<sequence>MVQASRRKPISLLNGTVSSFICHGIKILRYSTNSHEQGIDFMHIFQPLKQLCLNACQASYNAIKSIFPTAQVISLFFIYE</sequence>
<dbReference type="Proteomes" id="UP000276133">
    <property type="component" value="Unassembled WGS sequence"/>
</dbReference>
<comment type="caution">
    <text evidence="1">The sequence shown here is derived from an EMBL/GenBank/DDBJ whole genome shotgun (WGS) entry which is preliminary data.</text>
</comment>
<gene>
    <name evidence="1" type="ORF">BpHYR1_005477</name>
</gene>
<evidence type="ECO:0000313" key="1">
    <source>
        <dbReference type="EMBL" id="RNA30129.1"/>
    </source>
</evidence>
<name>A0A3M7S396_BRAPC</name>
<organism evidence="1 2">
    <name type="scientific">Brachionus plicatilis</name>
    <name type="common">Marine rotifer</name>
    <name type="synonym">Brachionus muelleri</name>
    <dbReference type="NCBI Taxonomy" id="10195"/>
    <lineage>
        <taxon>Eukaryota</taxon>
        <taxon>Metazoa</taxon>
        <taxon>Spiralia</taxon>
        <taxon>Gnathifera</taxon>
        <taxon>Rotifera</taxon>
        <taxon>Eurotatoria</taxon>
        <taxon>Monogononta</taxon>
        <taxon>Pseudotrocha</taxon>
        <taxon>Ploima</taxon>
        <taxon>Brachionidae</taxon>
        <taxon>Brachionus</taxon>
    </lineage>
</organism>